<dbReference type="AlphaFoldDB" id="A0A656GK81"/>
<accession>A0A656GK81</accession>
<name>A0A656GK81_PSEA0</name>
<organism evidence="1 2">
    <name type="scientific">Pseudomonas amygdali pv. mori str. 301020</name>
    <dbReference type="NCBI Taxonomy" id="629261"/>
    <lineage>
        <taxon>Bacteria</taxon>
        <taxon>Pseudomonadati</taxon>
        <taxon>Pseudomonadota</taxon>
        <taxon>Gammaproteobacteria</taxon>
        <taxon>Pseudomonadales</taxon>
        <taxon>Pseudomonadaceae</taxon>
        <taxon>Pseudomonas</taxon>
        <taxon>Pseudomonas amygdali</taxon>
    </lineage>
</organism>
<gene>
    <name evidence="1" type="ORF">PSYMO_35465</name>
</gene>
<feature type="non-terminal residue" evidence="1">
    <location>
        <position position="1"/>
    </location>
</feature>
<evidence type="ECO:0000313" key="1">
    <source>
        <dbReference type="EMBL" id="EGH26466.1"/>
    </source>
</evidence>
<comment type="caution">
    <text evidence="1">The sequence shown here is derived from an EMBL/GenBank/DDBJ whole genome shotgun (WGS) entry which is preliminary data.</text>
</comment>
<reference evidence="1 2" key="1">
    <citation type="journal article" date="2011" name="PLoS Pathog.">
        <title>Dynamic evolution of pathogenicity revealed by sequencing and comparative genomics of 19 Pseudomonas syringae isolates.</title>
        <authorList>
            <person name="Baltrus D.A."/>
            <person name="Nishimura M.T."/>
            <person name="Romanchuk A."/>
            <person name="Chang J.H."/>
            <person name="Mukhtar M.S."/>
            <person name="Cherkis K."/>
            <person name="Roach J."/>
            <person name="Grant S.R."/>
            <person name="Jones C.D."/>
            <person name="Dangl J.L."/>
        </authorList>
    </citation>
    <scope>NUCLEOTIDE SEQUENCE [LARGE SCALE GENOMIC DNA]</scope>
    <source>
        <strain evidence="1 2">301020</strain>
    </source>
</reference>
<sequence length="57" mass="6316">VDIAATEAPTDQPALEPVKIVKVNIIRTVWRGCYSTLSQGHYESARIQLAGRTMKTM</sequence>
<evidence type="ECO:0000313" key="2">
    <source>
        <dbReference type="Proteomes" id="UP000003465"/>
    </source>
</evidence>
<dbReference type="EMBL" id="AEAG01002361">
    <property type="protein sequence ID" value="EGH26466.1"/>
    <property type="molecule type" value="Genomic_DNA"/>
</dbReference>
<protein>
    <submittedName>
        <fullName evidence="1">Uncharacterized protein</fullName>
    </submittedName>
</protein>
<feature type="non-terminal residue" evidence="1">
    <location>
        <position position="57"/>
    </location>
</feature>
<dbReference type="Proteomes" id="UP000003465">
    <property type="component" value="Unassembled WGS sequence"/>
</dbReference>
<proteinExistence type="predicted"/>